<keyword evidence="3" id="KW-0444">Lipid biosynthesis</keyword>
<evidence type="ECO:0000256" key="2">
    <source>
        <dbReference type="ARBA" id="ARBA00005983"/>
    </source>
</evidence>
<dbReference type="PANTHER" id="PTHR12358:SF54">
    <property type="entry name" value="SPHINGOSINE KINASE RELATED PROTEIN"/>
    <property type="match status" value="1"/>
</dbReference>
<evidence type="ECO:0000256" key="7">
    <source>
        <dbReference type="ARBA" id="ARBA00022840"/>
    </source>
</evidence>
<keyword evidence="5" id="KW-0547">Nucleotide-binding</keyword>
<reference evidence="12 13" key="1">
    <citation type="submission" date="2014-02" db="EMBL/GenBank/DDBJ databases">
        <title>Draft genome sequence of Lysinibacillus odysseyi NBRC 100172.</title>
        <authorList>
            <person name="Zhang F."/>
            <person name="Wang G."/>
            <person name="Zhang L."/>
        </authorList>
    </citation>
    <scope>NUCLEOTIDE SEQUENCE [LARGE SCALE GENOMIC DNA]</scope>
    <source>
        <strain evidence="12 13">NBRC 100172</strain>
    </source>
</reference>
<dbReference type="GO" id="GO:0016301">
    <property type="term" value="F:kinase activity"/>
    <property type="evidence" value="ECO:0007669"/>
    <property type="project" value="UniProtKB-KW"/>
</dbReference>
<dbReference type="PANTHER" id="PTHR12358">
    <property type="entry name" value="SPHINGOSINE KINASE"/>
    <property type="match status" value="1"/>
</dbReference>
<dbReference type="Pfam" id="PF00781">
    <property type="entry name" value="DAGK_cat"/>
    <property type="match status" value="1"/>
</dbReference>
<keyword evidence="4" id="KW-0808">Transferase</keyword>
<comment type="similarity">
    <text evidence="2">Belongs to the diacylglycerol/lipid kinase family.</text>
</comment>
<dbReference type="RefSeq" id="WP_036151081.1">
    <property type="nucleotide sequence ID" value="NZ_AVCX01000018.1"/>
</dbReference>
<evidence type="ECO:0000256" key="5">
    <source>
        <dbReference type="ARBA" id="ARBA00022741"/>
    </source>
</evidence>
<feature type="domain" description="DAGKc" evidence="11">
    <location>
        <begin position="1"/>
        <end position="131"/>
    </location>
</feature>
<dbReference type="InterPro" id="IPR045540">
    <property type="entry name" value="YegS/DAGK_C"/>
</dbReference>
<evidence type="ECO:0000256" key="4">
    <source>
        <dbReference type="ARBA" id="ARBA00022679"/>
    </source>
</evidence>
<accession>A0A0A3JLD3</accession>
<evidence type="ECO:0000256" key="10">
    <source>
        <dbReference type="ARBA" id="ARBA00023264"/>
    </source>
</evidence>
<dbReference type="Pfam" id="PF19279">
    <property type="entry name" value="YegS_C"/>
    <property type="match status" value="1"/>
</dbReference>
<dbReference type="InterPro" id="IPR017438">
    <property type="entry name" value="ATP-NAD_kinase_N"/>
</dbReference>
<dbReference type="PROSITE" id="PS50146">
    <property type="entry name" value="DAGK"/>
    <property type="match status" value="1"/>
</dbReference>
<keyword evidence="7" id="KW-0067">ATP-binding</keyword>
<evidence type="ECO:0000256" key="1">
    <source>
        <dbReference type="ARBA" id="ARBA00001946"/>
    </source>
</evidence>
<dbReference type="GO" id="GO:0005524">
    <property type="term" value="F:ATP binding"/>
    <property type="evidence" value="ECO:0007669"/>
    <property type="project" value="UniProtKB-KW"/>
</dbReference>
<dbReference type="Gene3D" id="2.60.200.40">
    <property type="match status" value="1"/>
</dbReference>
<keyword evidence="10" id="KW-1208">Phospholipid metabolism</keyword>
<evidence type="ECO:0000313" key="13">
    <source>
        <dbReference type="Proteomes" id="UP000030437"/>
    </source>
</evidence>
<evidence type="ECO:0000256" key="9">
    <source>
        <dbReference type="ARBA" id="ARBA00023209"/>
    </source>
</evidence>
<dbReference type="eggNOG" id="COG1597">
    <property type="taxonomic scope" value="Bacteria"/>
</dbReference>
<dbReference type="InterPro" id="IPR016064">
    <property type="entry name" value="NAD/diacylglycerol_kinase_sf"/>
</dbReference>
<comment type="cofactor">
    <cofactor evidence="1">
        <name>Mg(2+)</name>
        <dbReference type="ChEBI" id="CHEBI:18420"/>
    </cofactor>
</comment>
<comment type="caution">
    <text evidence="12">The sequence shown here is derived from an EMBL/GenBank/DDBJ whole genome shotgun (WGS) entry which is preliminary data.</text>
</comment>
<evidence type="ECO:0000256" key="8">
    <source>
        <dbReference type="ARBA" id="ARBA00023098"/>
    </source>
</evidence>
<sequence length="308" mass="34269">MKLVFILNKTAGNGKGLRMWEAIKEKLTVPYDLYVTGYPEHAYRLTCQLAEQAAKEKQYVLLIVIGGDGTIHEVVNGCADCEFLLLSSIPAGSGNDFARGFQAFRQVTEIEAYLQNPEIEHVDLGQVEYTGKQSFINNCGVGFDAFVGVKANHSEIKKWLNQLGIGKLAYVYYAILGLASFKPFSLSVSCDEKIYKFDRVWLATISNQPYFGGGMKISPSSSTNDGKLEVTIVHNLSRIKFLLMFLSVFWGGHTRIKGVEQMTGERFTLRYDRALPCHADGEDLSNHTLQLHAIVQNASLKIAKIVPC</sequence>
<keyword evidence="9" id="KW-0594">Phospholipid biosynthesis</keyword>
<keyword evidence="6" id="KW-0418">Kinase</keyword>
<dbReference type="SMART" id="SM00046">
    <property type="entry name" value="DAGKc"/>
    <property type="match status" value="1"/>
</dbReference>
<organism evidence="12 13">
    <name type="scientific">Lysinibacillus odysseyi 34hs-1 = NBRC 100172</name>
    <dbReference type="NCBI Taxonomy" id="1220589"/>
    <lineage>
        <taxon>Bacteria</taxon>
        <taxon>Bacillati</taxon>
        <taxon>Bacillota</taxon>
        <taxon>Bacilli</taxon>
        <taxon>Bacillales</taxon>
        <taxon>Bacillaceae</taxon>
        <taxon>Lysinibacillus</taxon>
    </lineage>
</organism>
<name>A0A0A3JLD3_9BACI</name>
<dbReference type="SUPFAM" id="SSF111331">
    <property type="entry name" value="NAD kinase/diacylglycerol kinase-like"/>
    <property type="match status" value="1"/>
</dbReference>
<dbReference type="InterPro" id="IPR050187">
    <property type="entry name" value="Lipid_Phosphate_FormReg"/>
</dbReference>
<dbReference type="STRING" id="1220589.CD32_03000"/>
<dbReference type="Proteomes" id="UP000030437">
    <property type="component" value="Unassembled WGS sequence"/>
</dbReference>
<protein>
    <recommendedName>
        <fullName evidence="11">DAGKc domain-containing protein</fullName>
    </recommendedName>
</protein>
<dbReference type="NCBIfam" id="TIGR00147">
    <property type="entry name" value="YegS/Rv2252/BmrU family lipid kinase"/>
    <property type="match status" value="1"/>
</dbReference>
<dbReference type="Gene3D" id="3.40.50.10330">
    <property type="entry name" value="Probable inorganic polyphosphate/atp-NAD kinase, domain 1"/>
    <property type="match status" value="1"/>
</dbReference>
<dbReference type="InterPro" id="IPR005218">
    <property type="entry name" value="Diacylglycerol/lipid_kinase"/>
</dbReference>
<evidence type="ECO:0000313" key="12">
    <source>
        <dbReference type="EMBL" id="KGR87782.1"/>
    </source>
</evidence>
<dbReference type="AlphaFoldDB" id="A0A0A3JLD3"/>
<keyword evidence="13" id="KW-1185">Reference proteome</keyword>
<dbReference type="InterPro" id="IPR001206">
    <property type="entry name" value="Diacylglycerol_kinase_cat_dom"/>
</dbReference>
<proteinExistence type="inferred from homology"/>
<evidence type="ECO:0000256" key="6">
    <source>
        <dbReference type="ARBA" id="ARBA00022777"/>
    </source>
</evidence>
<dbReference type="GO" id="GO:0008654">
    <property type="term" value="P:phospholipid biosynthetic process"/>
    <property type="evidence" value="ECO:0007669"/>
    <property type="project" value="UniProtKB-KW"/>
</dbReference>
<keyword evidence="8" id="KW-0443">Lipid metabolism</keyword>
<evidence type="ECO:0000259" key="11">
    <source>
        <dbReference type="PROSITE" id="PS50146"/>
    </source>
</evidence>
<gene>
    <name evidence="12" type="ORF">CD32_03000</name>
</gene>
<evidence type="ECO:0000256" key="3">
    <source>
        <dbReference type="ARBA" id="ARBA00022516"/>
    </source>
</evidence>
<dbReference type="EMBL" id="JPVP01000045">
    <property type="protein sequence ID" value="KGR87782.1"/>
    <property type="molecule type" value="Genomic_DNA"/>
</dbReference>